<sequence>MPFSRHVFLLVAGLFCVNVVYKSIASLSLDSSGHGFQQVKHLRLRNTIARAEEQPIATATTVRTNDHPATTINVTAIPCLTNLTRTLLNAPAISTRHVVPFETGYETNWPKYGSAKVAWHPDAPSCRNEHPGPCKSFKTLDENMKYFALDMRGNGGGIAKCAPDNVMIGCLSCTKKELRDGIDIAVPPPTFLHEEYPDSVTEVEDRCLTAERLAYFRGQGRTKIRKQVAQAVLNETDIVVDLTKGYNNQELNAFQELANSKFGLIIRGDNMFTYRFSEVCAMGVVPVVIGTDWQLPFSEIIDWPNLAVVVNSSALDTLASAMRAVPDVCERQKRVYELYHKYLKGPEEWMKAVEEIDLLRGGSAGHLS</sequence>
<comment type="caution">
    <text evidence="4">The sequence shown here is derived from an EMBL/GenBank/DDBJ whole genome shotgun (WGS) entry which is preliminary data.</text>
</comment>
<dbReference type="InterPro" id="IPR040911">
    <property type="entry name" value="Exostosin_GT47"/>
</dbReference>
<comment type="similarity">
    <text evidence="1">Belongs to the glycosyltransferase 47 family.</text>
</comment>
<proteinExistence type="inferred from homology"/>
<protein>
    <recommendedName>
        <fullName evidence="3">Exostosin GT47 domain-containing protein</fullName>
    </recommendedName>
</protein>
<evidence type="ECO:0000313" key="4">
    <source>
        <dbReference type="EMBL" id="GMI01564.1"/>
    </source>
</evidence>
<dbReference type="PANTHER" id="PTHR11062:SF73">
    <property type="entry name" value="EXOSTOSIN-LIKE 3"/>
    <property type="match status" value="1"/>
</dbReference>
<dbReference type="AlphaFoldDB" id="A0A9W7F5G8"/>
<dbReference type="EMBL" id="BRXX01000268">
    <property type="protein sequence ID" value="GMI01564.1"/>
    <property type="molecule type" value="Genomic_DNA"/>
</dbReference>
<feature type="signal peptide" evidence="2">
    <location>
        <begin position="1"/>
        <end position="22"/>
    </location>
</feature>
<reference evidence="5" key="1">
    <citation type="journal article" date="2023" name="Commun. Biol.">
        <title>Genome analysis of Parmales, the sister group of diatoms, reveals the evolutionary specialization of diatoms from phago-mixotrophs to photoautotrophs.</title>
        <authorList>
            <person name="Ban H."/>
            <person name="Sato S."/>
            <person name="Yoshikawa S."/>
            <person name="Yamada K."/>
            <person name="Nakamura Y."/>
            <person name="Ichinomiya M."/>
            <person name="Sato N."/>
            <person name="Blanc-Mathieu R."/>
            <person name="Endo H."/>
            <person name="Kuwata A."/>
            <person name="Ogata H."/>
        </authorList>
    </citation>
    <scope>NUCLEOTIDE SEQUENCE [LARGE SCALE GENOMIC DNA]</scope>
    <source>
        <strain evidence="5">NIES 3699</strain>
    </source>
</reference>
<evidence type="ECO:0000256" key="1">
    <source>
        <dbReference type="ARBA" id="ARBA00010271"/>
    </source>
</evidence>
<feature type="domain" description="Exostosin GT47" evidence="3">
    <location>
        <begin position="164"/>
        <end position="320"/>
    </location>
</feature>
<keyword evidence="2" id="KW-0732">Signal</keyword>
<dbReference type="GO" id="GO:0016757">
    <property type="term" value="F:glycosyltransferase activity"/>
    <property type="evidence" value="ECO:0007669"/>
    <property type="project" value="InterPro"/>
</dbReference>
<evidence type="ECO:0000259" key="3">
    <source>
        <dbReference type="Pfam" id="PF03016"/>
    </source>
</evidence>
<accession>A0A9W7F5G8</accession>
<gene>
    <name evidence="4" type="ORF">TrVE_jg12124</name>
</gene>
<evidence type="ECO:0000256" key="2">
    <source>
        <dbReference type="SAM" id="SignalP"/>
    </source>
</evidence>
<name>A0A9W7F5G8_9STRA</name>
<organism evidence="4 5">
    <name type="scientific">Triparma verrucosa</name>
    <dbReference type="NCBI Taxonomy" id="1606542"/>
    <lineage>
        <taxon>Eukaryota</taxon>
        <taxon>Sar</taxon>
        <taxon>Stramenopiles</taxon>
        <taxon>Ochrophyta</taxon>
        <taxon>Bolidophyceae</taxon>
        <taxon>Parmales</taxon>
        <taxon>Triparmaceae</taxon>
        <taxon>Triparma</taxon>
    </lineage>
</organism>
<keyword evidence="5" id="KW-1185">Reference proteome</keyword>
<feature type="chain" id="PRO_5040930509" description="Exostosin GT47 domain-containing protein" evidence="2">
    <location>
        <begin position="23"/>
        <end position="368"/>
    </location>
</feature>
<dbReference type="PANTHER" id="PTHR11062">
    <property type="entry name" value="EXOSTOSIN HEPARAN SULFATE GLYCOSYLTRANSFERASE -RELATED"/>
    <property type="match status" value="1"/>
</dbReference>
<dbReference type="Proteomes" id="UP001165160">
    <property type="component" value="Unassembled WGS sequence"/>
</dbReference>
<dbReference type="InterPro" id="IPR004263">
    <property type="entry name" value="Exostosin"/>
</dbReference>
<evidence type="ECO:0000313" key="5">
    <source>
        <dbReference type="Proteomes" id="UP001165160"/>
    </source>
</evidence>
<dbReference type="Pfam" id="PF03016">
    <property type="entry name" value="Exostosin_GT47"/>
    <property type="match status" value="1"/>
</dbReference>